<dbReference type="EMBL" id="JADGMS010000018">
    <property type="protein sequence ID" value="KAF9662004.1"/>
    <property type="molecule type" value="Genomic_DNA"/>
</dbReference>
<reference evidence="1 2" key="1">
    <citation type="submission" date="2020-10" db="EMBL/GenBank/DDBJ databases">
        <title>Plant Genome Project.</title>
        <authorList>
            <person name="Zhang R.-G."/>
        </authorList>
    </citation>
    <scope>NUCLEOTIDE SEQUENCE [LARGE SCALE GENOMIC DNA]</scope>
    <source>
        <strain evidence="1">FAFU-HL-1</strain>
        <tissue evidence="1">Leaf</tissue>
    </source>
</reference>
<organism evidence="1 2">
    <name type="scientific">Salix dunnii</name>
    <dbReference type="NCBI Taxonomy" id="1413687"/>
    <lineage>
        <taxon>Eukaryota</taxon>
        <taxon>Viridiplantae</taxon>
        <taxon>Streptophyta</taxon>
        <taxon>Embryophyta</taxon>
        <taxon>Tracheophyta</taxon>
        <taxon>Spermatophyta</taxon>
        <taxon>Magnoliopsida</taxon>
        <taxon>eudicotyledons</taxon>
        <taxon>Gunneridae</taxon>
        <taxon>Pentapetalae</taxon>
        <taxon>rosids</taxon>
        <taxon>fabids</taxon>
        <taxon>Malpighiales</taxon>
        <taxon>Salicaceae</taxon>
        <taxon>Saliceae</taxon>
        <taxon>Salix</taxon>
    </lineage>
</organism>
<dbReference type="AlphaFoldDB" id="A0A835J4R5"/>
<accession>A0A835J4R5</accession>
<protein>
    <submittedName>
        <fullName evidence="1">Uncharacterized protein</fullName>
    </submittedName>
</protein>
<gene>
    <name evidence="1" type="ORF">SADUNF_Sadunf18G0008100</name>
</gene>
<proteinExistence type="predicted"/>
<sequence length="59" mass="6764">MHPRGSVIHVFVALDVNMKNLQNQHDHRWAKDEEKPFKGCSLVLLLLLCKDFVHINGNG</sequence>
<dbReference type="Proteomes" id="UP000657918">
    <property type="component" value="Unassembled WGS sequence"/>
</dbReference>
<evidence type="ECO:0000313" key="1">
    <source>
        <dbReference type="EMBL" id="KAF9662004.1"/>
    </source>
</evidence>
<comment type="caution">
    <text evidence="1">The sequence shown here is derived from an EMBL/GenBank/DDBJ whole genome shotgun (WGS) entry which is preliminary data.</text>
</comment>
<name>A0A835J4R5_9ROSI</name>
<evidence type="ECO:0000313" key="2">
    <source>
        <dbReference type="Proteomes" id="UP000657918"/>
    </source>
</evidence>
<keyword evidence="2" id="KW-1185">Reference proteome</keyword>